<dbReference type="InterPro" id="IPR011990">
    <property type="entry name" value="TPR-like_helical_dom_sf"/>
</dbReference>
<evidence type="ECO:0000313" key="4">
    <source>
        <dbReference type="Proteomes" id="UP000556084"/>
    </source>
</evidence>
<dbReference type="PROSITE" id="PS50943">
    <property type="entry name" value="HTH_CROC1"/>
    <property type="match status" value="1"/>
</dbReference>
<protein>
    <submittedName>
        <fullName evidence="3">Transcriptional regulator with XRE-family HTH domain</fullName>
    </submittedName>
</protein>
<dbReference type="SUPFAM" id="SSF48452">
    <property type="entry name" value="TPR-like"/>
    <property type="match status" value="1"/>
</dbReference>
<dbReference type="Gene3D" id="1.25.40.10">
    <property type="entry name" value="Tetratricopeptide repeat domain"/>
    <property type="match status" value="1"/>
</dbReference>
<dbReference type="EMBL" id="JACHJH010000002">
    <property type="protein sequence ID" value="MBB4892210.1"/>
    <property type="molecule type" value="Genomic_DNA"/>
</dbReference>
<evidence type="ECO:0000259" key="2">
    <source>
        <dbReference type="PROSITE" id="PS50943"/>
    </source>
</evidence>
<dbReference type="SMART" id="SM00530">
    <property type="entry name" value="HTH_XRE"/>
    <property type="match status" value="1"/>
</dbReference>
<comment type="caution">
    <text evidence="3">The sequence shown here is derived from an EMBL/GenBank/DDBJ whole genome shotgun (WGS) entry which is preliminary data.</text>
</comment>
<dbReference type="RefSeq" id="WP_184347029.1">
    <property type="nucleotide sequence ID" value="NZ_JACHJH010000002.1"/>
</dbReference>
<keyword evidence="4" id="KW-1185">Reference proteome</keyword>
<keyword evidence="1" id="KW-0238">DNA-binding</keyword>
<evidence type="ECO:0000313" key="3">
    <source>
        <dbReference type="EMBL" id="MBB4892210.1"/>
    </source>
</evidence>
<dbReference type="SUPFAM" id="SSF47413">
    <property type="entry name" value="lambda repressor-like DNA-binding domains"/>
    <property type="match status" value="1"/>
</dbReference>
<dbReference type="CDD" id="cd00093">
    <property type="entry name" value="HTH_XRE"/>
    <property type="match status" value="1"/>
</dbReference>
<dbReference type="PANTHER" id="PTHR46797">
    <property type="entry name" value="HTH-TYPE TRANSCRIPTIONAL REGULATOR"/>
    <property type="match status" value="1"/>
</dbReference>
<dbReference type="Pfam" id="PF13560">
    <property type="entry name" value="HTH_31"/>
    <property type="match status" value="1"/>
</dbReference>
<dbReference type="InterPro" id="IPR050807">
    <property type="entry name" value="TransReg_Diox_bact_type"/>
</dbReference>
<evidence type="ECO:0000256" key="1">
    <source>
        <dbReference type="ARBA" id="ARBA00023125"/>
    </source>
</evidence>
<proteinExistence type="predicted"/>
<organism evidence="3 4">
    <name type="scientific">Streptomyces olivoverticillatus</name>
    <dbReference type="NCBI Taxonomy" id="66427"/>
    <lineage>
        <taxon>Bacteria</taxon>
        <taxon>Bacillati</taxon>
        <taxon>Actinomycetota</taxon>
        <taxon>Actinomycetes</taxon>
        <taxon>Kitasatosporales</taxon>
        <taxon>Streptomycetaceae</taxon>
        <taxon>Streptomyces</taxon>
    </lineage>
</organism>
<dbReference type="GO" id="GO:0003677">
    <property type="term" value="F:DNA binding"/>
    <property type="evidence" value="ECO:0007669"/>
    <property type="project" value="UniProtKB-KW"/>
</dbReference>
<dbReference type="InterPro" id="IPR001387">
    <property type="entry name" value="Cro/C1-type_HTH"/>
</dbReference>
<dbReference type="AlphaFoldDB" id="A0A7W7LL32"/>
<accession>A0A7W7LL32</accession>
<dbReference type="GO" id="GO:0003700">
    <property type="term" value="F:DNA-binding transcription factor activity"/>
    <property type="evidence" value="ECO:0007669"/>
    <property type="project" value="TreeGrafter"/>
</dbReference>
<gene>
    <name evidence="3" type="ORF">FHS39_001221</name>
</gene>
<dbReference type="Gene3D" id="1.10.260.40">
    <property type="entry name" value="lambda repressor-like DNA-binding domains"/>
    <property type="match status" value="1"/>
</dbReference>
<dbReference type="InterPro" id="IPR010982">
    <property type="entry name" value="Lambda_DNA-bd_dom_sf"/>
</dbReference>
<dbReference type="Proteomes" id="UP000556084">
    <property type="component" value="Unassembled WGS sequence"/>
</dbReference>
<reference evidence="3 4" key="1">
    <citation type="submission" date="2020-08" db="EMBL/GenBank/DDBJ databases">
        <title>Genomic Encyclopedia of Type Strains, Phase III (KMG-III): the genomes of soil and plant-associated and newly described type strains.</title>
        <authorList>
            <person name="Whitman W."/>
        </authorList>
    </citation>
    <scope>NUCLEOTIDE SEQUENCE [LARGE SCALE GENOMIC DNA]</scope>
    <source>
        <strain evidence="3 4">CECT 3266</strain>
    </source>
</reference>
<feature type="domain" description="HTH cro/C1-type" evidence="2">
    <location>
        <begin position="11"/>
        <end position="64"/>
    </location>
</feature>
<name>A0A7W7LL32_9ACTN</name>
<dbReference type="PANTHER" id="PTHR46797:SF1">
    <property type="entry name" value="METHYLPHOSPHONATE SYNTHASE"/>
    <property type="match status" value="1"/>
</dbReference>
<dbReference type="GO" id="GO:0005829">
    <property type="term" value="C:cytosol"/>
    <property type="evidence" value="ECO:0007669"/>
    <property type="project" value="TreeGrafter"/>
</dbReference>
<sequence>MTATLGDRLGELRMRRGLTQEALADKARLSVDTVRKLEQNQRFTARMSTLNRLARALDIETSALLGPPVVLASSGGAEPPSILALRQAVTPLSDFPGLVAEEDVPPPTVAGLQSSLRSTERIRRQGELTKITAVLPTLLSDARAAVRHFTGGERAASYAVLAEAYQVAATTLTAFGKEDAAYTALERSMEAAAKSDDPHLEVIGVSTLSWIFSKQGRVADAEHVAVHMAERIEPGFRSAPVGLALWGILLLRGATAAVRRERNDVAEELLSLASAAAARIGADRLDYATPFGPTNAGVAMVNAYVDMGRPDQALTHAARIPGLASLPPTWLARHHLDRATAYAEMHRDQEATRALLTAERTAPEWMRYHGSSRHLVAELRGREARRTSPIKDLAFRLEIDG</sequence>